<dbReference type="RefSeq" id="XP_022765857.1">
    <property type="nucleotide sequence ID" value="XM_022910122.1"/>
</dbReference>
<organism evidence="3 4">
    <name type="scientific">Durio zibethinus</name>
    <name type="common">Durian</name>
    <dbReference type="NCBI Taxonomy" id="66656"/>
    <lineage>
        <taxon>Eukaryota</taxon>
        <taxon>Viridiplantae</taxon>
        <taxon>Streptophyta</taxon>
        <taxon>Embryophyta</taxon>
        <taxon>Tracheophyta</taxon>
        <taxon>Spermatophyta</taxon>
        <taxon>Magnoliopsida</taxon>
        <taxon>eudicotyledons</taxon>
        <taxon>Gunneridae</taxon>
        <taxon>Pentapetalae</taxon>
        <taxon>rosids</taxon>
        <taxon>malvids</taxon>
        <taxon>Malvales</taxon>
        <taxon>Malvaceae</taxon>
        <taxon>Helicteroideae</taxon>
        <taxon>Durio</taxon>
    </lineage>
</organism>
<evidence type="ECO:0000256" key="1">
    <source>
        <dbReference type="SAM" id="Phobius"/>
    </source>
</evidence>
<evidence type="ECO:0000313" key="3">
    <source>
        <dbReference type="Proteomes" id="UP000515121"/>
    </source>
</evidence>
<dbReference type="OrthoDB" id="1935611at2759"/>
<sequence>MADPLYLQDVQSRLIFRRLLIQWTGASYSQSCYFKGARGVRQGDPLSPYLFDLAINVLSRLLDATAVDGVFDYHPKCKGIKLTHLCFADDLLIFAKGTLDSLNCEKSELYQAGVSREELARIQQASGFKIGTLPVRYLGVPLVFRRLTEKDCSPLVDKITARINSWATRHLSYAGRLQLKRKEGSIKGARVSWKAICYPKSEGGLGVKDILTWNLACVLQNIWSIIAKASSLWIAWIEVYELKGKAIWKVAAKQTSSWNWRKLLQIRQIAQNFIKKENGVEVWPFPKGRYDTAMPLRLRWKFSLIFSSISVVELGLSPSVPVHIVLQDWIRHSDGKLSLLGFVRLLHWFTAPSHVYFYSCLGISSFSSFCRIVQMRMHRKMYPV</sequence>
<keyword evidence="1" id="KW-0472">Membrane</keyword>
<dbReference type="AlphaFoldDB" id="A0A6P6ALX7"/>
<feature type="transmembrane region" description="Helical" evidence="1">
    <location>
        <begin position="355"/>
        <end position="373"/>
    </location>
</feature>
<keyword evidence="1" id="KW-0812">Transmembrane</keyword>
<dbReference type="PROSITE" id="PS50878">
    <property type="entry name" value="RT_POL"/>
    <property type="match status" value="1"/>
</dbReference>
<dbReference type="PANTHER" id="PTHR33116:SF80">
    <property type="entry name" value="REVERSE TRANSCRIPTASE ZINC-BINDING DOMAIN-CONTAINING PROTEIN"/>
    <property type="match status" value="1"/>
</dbReference>
<reference evidence="4" key="1">
    <citation type="submission" date="2025-08" db="UniProtKB">
        <authorList>
            <consortium name="RefSeq"/>
        </authorList>
    </citation>
    <scope>IDENTIFICATION</scope>
    <source>
        <tissue evidence="4">Fruit stalk</tissue>
    </source>
</reference>
<protein>
    <submittedName>
        <fullName evidence="4">Uncharacterized protein LOC111310679</fullName>
    </submittedName>
</protein>
<dbReference type="Proteomes" id="UP000515121">
    <property type="component" value="Unplaced"/>
</dbReference>
<evidence type="ECO:0000259" key="2">
    <source>
        <dbReference type="PROSITE" id="PS50878"/>
    </source>
</evidence>
<dbReference type="GeneID" id="111310679"/>
<name>A0A6P6ALX7_DURZI</name>
<evidence type="ECO:0000313" key="4">
    <source>
        <dbReference type="RefSeq" id="XP_022765857.1"/>
    </source>
</evidence>
<keyword evidence="3" id="KW-1185">Reference proteome</keyword>
<accession>A0A6P6ALX7</accession>
<dbReference type="KEGG" id="dzi:111310679"/>
<gene>
    <name evidence="4" type="primary">LOC111310679</name>
</gene>
<dbReference type="PANTHER" id="PTHR33116">
    <property type="entry name" value="REVERSE TRANSCRIPTASE ZINC-BINDING DOMAIN-CONTAINING PROTEIN-RELATED-RELATED"/>
    <property type="match status" value="1"/>
</dbReference>
<proteinExistence type="predicted"/>
<dbReference type="InterPro" id="IPR000477">
    <property type="entry name" value="RT_dom"/>
</dbReference>
<keyword evidence="1" id="KW-1133">Transmembrane helix</keyword>
<feature type="domain" description="Reverse transcriptase" evidence="2">
    <location>
        <begin position="1"/>
        <end position="142"/>
    </location>
</feature>
<dbReference type="Pfam" id="PF00078">
    <property type="entry name" value="RVT_1"/>
    <property type="match status" value="1"/>
</dbReference>